<dbReference type="Proteomes" id="UP000237105">
    <property type="component" value="Unassembled WGS sequence"/>
</dbReference>
<evidence type="ECO:0000313" key="1">
    <source>
        <dbReference type="EMBL" id="PON49142.1"/>
    </source>
</evidence>
<proteinExistence type="predicted"/>
<dbReference type="AlphaFoldDB" id="A0A2P5BK25"/>
<sequence length="111" mass="12355">MCKASWAMLDSIDTSMTPNIPSPHVFKLEALGLYILQPQGVKNNRVMVGERVIITRMHDLGKDCTIPHLPQPCLTWHEQGLGLLSYLTNCISTHVPPNQSCQLYLSSPSLL</sequence>
<reference evidence="2" key="1">
    <citation type="submission" date="2016-06" db="EMBL/GenBank/DDBJ databases">
        <title>Parallel loss of symbiosis genes in relatives of nitrogen-fixing non-legume Parasponia.</title>
        <authorList>
            <person name="Van Velzen R."/>
            <person name="Holmer R."/>
            <person name="Bu F."/>
            <person name="Rutten L."/>
            <person name="Van Zeijl A."/>
            <person name="Liu W."/>
            <person name="Santuari L."/>
            <person name="Cao Q."/>
            <person name="Sharma T."/>
            <person name="Shen D."/>
            <person name="Roswanjaya Y."/>
            <person name="Wardhani T."/>
            <person name="Kalhor M.S."/>
            <person name="Jansen J."/>
            <person name="Van den Hoogen J."/>
            <person name="Gungor B."/>
            <person name="Hartog M."/>
            <person name="Hontelez J."/>
            <person name="Verver J."/>
            <person name="Yang W.-C."/>
            <person name="Schijlen E."/>
            <person name="Repin R."/>
            <person name="Schilthuizen M."/>
            <person name="Schranz E."/>
            <person name="Heidstra R."/>
            <person name="Miyata K."/>
            <person name="Fedorova E."/>
            <person name="Kohlen W."/>
            <person name="Bisseling T."/>
            <person name="Smit S."/>
            <person name="Geurts R."/>
        </authorList>
    </citation>
    <scope>NUCLEOTIDE SEQUENCE [LARGE SCALE GENOMIC DNA]</scope>
    <source>
        <strain evidence="2">cv. WU1-14</strain>
    </source>
</reference>
<evidence type="ECO:0000313" key="2">
    <source>
        <dbReference type="Proteomes" id="UP000237105"/>
    </source>
</evidence>
<protein>
    <submittedName>
        <fullName evidence="1">Uncharacterized protein</fullName>
    </submittedName>
</protein>
<name>A0A2P5BK25_PARAD</name>
<accession>A0A2P5BK25</accession>
<keyword evidence="2" id="KW-1185">Reference proteome</keyword>
<dbReference type="EMBL" id="JXTB01000266">
    <property type="protein sequence ID" value="PON49142.1"/>
    <property type="molecule type" value="Genomic_DNA"/>
</dbReference>
<comment type="caution">
    <text evidence="1">The sequence shown here is derived from an EMBL/GenBank/DDBJ whole genome shotgun (WGS) entry which is preliminary data.</text>
</comment>
<gene>
    <name evidence="1" type="ORF">PanWU01x14_232280</name>
</gene>
<organism evidence="1 2">
    <name type="scientific">Parasponia andersonii</name>
    <name type="common">Sponia andersonii</name>
    <dbReference type="NCBI Taxonomy" id="3476"/>
    <lineage>
        <taxon>Eukaryota</taxon>
        <taxon>Viridiplantae</taxon>
        <taxon>Streptophyta</taxon>
        <taxon>Embryophyta</taxon>
        <taxon>Tracheophyta</taxon>
        <taxon>Spermatophyta</taxon>
        <taxon>Magnoliopsida</taxon>
        <taxon>eudicotyledons</taxon>
        <taxon>Gunneridae</taxon>
        <taxon>Pentapetalae</taxon>
        <taxon>rosids</taxon>
        <taxon>fabids</taxon>
        <taxon>Rosales</taxon>
        <taxon>Cannabaceae</taxon>
        <taxon>Parasponia</taxon>
    </lineage>
</organism>